<organism evidence="2 3">
    <name type="scientific">Lichenibacterium minor</name>
    <dbReference type="NCBI Taxonomy" id="2316528"/>
    <lineage>
        <taxon>Bacteria</taxon>
        <taxon>Pseudomonadati</taxon>
        <taxon>Pseudomonadota</taxon>
        <taxon>Alphaproteobacteria</taxon>
        <taxon>Hyphomicrobiales</taxon>
        <taxon>Lichenihabitantaceae</taxon>
        <taxon>Lichenibacterium</taxon>
    </lineage>
</organism>
<dbReference type="EMBL" id="QYBB01000002">
    <property type="protein sequence ID" value="RYC33419.1"/>
    <property type="molecule type" value="Genomic_DNA"/>
</dbReference>
<name>A0A4Q2U9D2_9HYPH</name>
<proteinExistence type="predicted"/>
<dbReference type="AlphaFoldDB" id="A0A4Q2U9D2"/>
<gene>
    <name evidence="2" type="ORF">D3273_02790</name>
</gene>
<reference evidence="2 3" key="1">
    <citation type="submission" date="2018-12" db="EMBL/GenBank/DDBJ databases">
        <authorList>
            <person name="Grouzdev D.S."/>
            <person name="Krutkina M.S."/>
        </authorList>
    </citation>
    <scope>NUCLEOTIDE SEQUENCE [LARGE SCALE GENOMIC DNA]</scope>
    <source>
        <strain evidence="2 3">RmlP026</strain>
    </source>
</reference>
<keyword evidence="3" id="KW-1185">Reference proteome</keyword>
<sequence length="93" mass="10386">MTDAATLTLTLDPELLESFVAEADAAMRPADDVLRDLVRDFVDRHRSARDAEIDGALREADNPEVKRVSHDEAVARLRQQRAGMNDRARRSVG</sequence>
<accession>A0A4Q2U9D2</accession>
<reference evidence="2 3" key="2">
    <citation type="submission" date="2019-02" db="EMBL/GenBank/DDBJ databases">
        <title>'Lichenibacterium ramalinii' gen. nov. sp. nov., 'Lichenibacterium minor' gen. nov. sp. nov.</title>
        <authorList>
            <person name="Pankratov T."/>
        </authorList>
    </citation>
    <scope>NUCLEOTIDE SEQUENCE [LARGE SCALE GENOMIC DNA]</scope>
    <source>
        <strain evidence="2 3">RmlP026</strain>
    </source>
</reference>
<dbReference type="Proteomes" id="UP000290759">
    <property type="component" value="Unassembled WGS sequence"/>
</dbReference>
<evidence type="ECO:0000313" key="3">
    <source>
        <dbReference type="Proteomes" id="UP000290759"/>
    </source>
</evidence>
<evidence type="ECO:0000313" key="2">
    <source>
        <dbReference type="EMBL" id="RYC33419.1"/>
    </source>
</evidence>
<feature type="region of interest" description="Disordered" evidence="1">
    <location>
        <begin position="54"/>
        <end position="73"/>
    </location>
</feature>
<dbReference type="RefSeq" id="WP_129223291.1">
    <property type="nucleotide sequence ID" value="NZ_QYBB01000002.1"/>
</dbReference>
<evidence type="ECO:0000256" key="1">
    <source>
        <dbReference type="SAM" id="MobiDB-lite"/>
    </source>
</evidence>
<protein>
    <submittedName>
        <fullName evidence="2">Antitoxin of toxin-antitoxin stability system</fullName>
    </submittedName>
</protein>
<comment type="caution">
    <text evidence="2">The sequence shown here is derived from an EMBL/GenBank/DDBJ whole genome shotgun (WGS) entry which is preliminary data.</text>
</comment>